<dbReference type="RefSeq" id="XP_029732483.2">
    <property type="nucleotide sequence ID" value="XM_029876623.2"/>
</dbReference>
<evidence type="ECO:0000256" key="2">
    <source>
        <dbReference type="ARBA" id="ARBA00023315"/>
    </source>
</evidence>
<keyword evidence="2" id="KW-0012">Acyltransferase</keyword>
<feature type="compositionally biased region" description="Basic residues" evidence="4">
    <location>
        <begin position="122"/>
        <end position="132"/>
    </location>
</feature>
<dbReference type="Gene3D" id="3.40.630.30">
    <property type="match status" value="1"/>
</dbReference>
<accession>A0ABM1ZN76</accession>
<dbReference type="Pfam" id="PF00583">
    <property type="entry name" value="Acetyltransf_1"/>
    <property type="match status" value="1"/>
</dbReference>
<dbReference type="Proteomes" id="UP000069940">
    <property type="component" value="Unassembled WGS sequence"/>
</dbReference>
<reference evidence="6" key="2">
    <citation type="submission" date="2025-05" db="UniProtKB">
        <authorList>
            <consortium name="EnsemblMetazoa"/>
        </authorList>
    </citation>
    <scope>IDENTIFICATION</scope>
    <source>
        <strain evidence="6">Foshan</strain>
    </source>
</reference>
<feature type="compositionally biased region" description="Polar residues" evidence="4">
    <location>
        <begin position="66"/>
        <end position="80"/>
    </location>
</feature>
<dbReference type="SUPFAM" id="SSF55729">
    <property type="entry name" value="Acyl-CoA N-acyltransferases (Nat)"/>
    <property type="match status" value="1"/>
</dbReference>
<proteinExistence type="inferred from homology"/>
<keyword evidence="1" id="KW-0808">Transferase</keyword>
<evidence type="ECO:0000259" key="5">
    <source>
        <dbReference type="PROSITE" id="PS51186"/>
    </source>
</evidence>
<evidence type="ECO:0000256" key="4">
    <source>
        <dbReference type="SAM" id="MobiDB-lite"/>
    </source>
</evidence>
<protein>
    <recommendedName>
        <fullName evidence="5">N-acetyltransferase domain-containing protein</fullName>
    </recommendedName>
</protein>
<feature type="compositionally biased region" description="Basic and acidic residues" evidence="4">
    <location>
        <begin position="153"/>
        <end position="166"/>
    </location>
</feature>
<dbReference type="CDD" id="cd04301">
    <property type="entry name" value="NAT_SF"/>
    <property type="match status" value="1"/>
</dbReference>
<dbReference type="GeneID" id="109409589"/>
<feature type="compositionally biased region" description="Basic residues" evidence="4">
    <location>
        <begin position="27"/>
        <end position="38"/>
    </location>
</feature>
<dbReference type="PROSITE" id="PS51186">
    <property type="entry name" value="GNAT"/>
    <property type="match status" value="1"/>
</dbReference>
<dbReference type="EnsemblMetazoa" id="AALFPA23_020123.R29633">
    <property type="protein sequence ID" value="AALFPA23_020123.P29633"/>
    <property type="gene ID" value="AALFPA23_020123"/>
</dbReference>
<organism evidence="6 7">
    <name type="scientific">Aedes albopictus</name>
    <name type="common">Asian tiger mosquito</name>
    <name type="synonym">Stegomyia albopicta</name>
    <dbReference type="NCBI Taxonomy" id="7160"/>
    <lineage>
        <taxon>Eukaryota</taxon>
        <taxon>Metazoa</taxon>
        <taxon>Ecdysozoa</taxon>
        <taxon>Arthropoda</taxon>
        <taxon>Hexapoda</taxon>
        <taxon>Insecta</taxon>
        <taxon>Pterygota</taxon>
        <taxon>Neoptera</taxon>
        <taxon>Endopterygota</taxon>
        <taxon>Diptera</taxon>
        <taxon>Nematocera</taxon>
        <taxon>Culicoidea</taxon>
        <taxon>Culicidae</taxon>
        <taxon>Culicinae</taxon>
        <taxon>Aedini</taxon>
        <taxon>Aedes</taxon>
        <taxon>Stegomyia</taxon>
    </lineage>
</organism>
<comment type="similarity">
    <text evidence="3">Belongs to the acetyltransferase family. MAK3 subfamily.</text>
</comment>
<feature type="domain" description="N-acetyltransferase" evidence="5">
    <location>
        <begin position="186"/>
        <end position="335"/>
    </location>
</feature>
<name>A0ABM1ZN76_AEDAL</name>
<feature type="region of interest" description="Disordered" evidence="4">
    <location>
        <begin position="1"/>
        <end position="184"/>
    </location>
</feature>
<sequence>MEVKTGENVAPQANGHEAIAAAVAGKSGKKKAKRKNKSKNIITNASQEEHPCAQQETEGDDKITSKKQNGITQEDQQENSVEIVCQKLEKGLNLGKNGMTNGSVSESENHQVANPEPVVTTGKKKHKNKQKNKNLPAVVSGREPQADPAKISEASKPKDPPTKDRTVLPANEPPPAAPEEPPKPTITYQVYESELQMPCIMSLIQKDLSEPYSIYTYRYFIHNWPRLCFLAWHDERCVGAIVCKLDIHRQNVRRGYIAMLAVDKDYRKLKIGTTLVQKAIQAMLEDNADEVVLETEITNRPALRLYENLGFVRDKRLFHYYLNGVDALRLKLWFR</sequence>
<evidence type="ECO:0000313" key="6">
    <source>
        <dbReference type="EnsemblMetazoa" id="AALFPA23_020123.P29633"/>
    </source>
</evidence>
<dbReference type="InterPro" id="IPR044542">
    <property type="entry name" value="NAA30-like"/>
</dbReference>
<dbReference type="InterPro" id="IPR000182">
    <property type="entry name" value="GNAT_dom"/>
</dbReference>
<keyword evidence="7" id="KW-1185">Reference proteome</keyword>
<evidence type="ECO:0000256" key="1">
    <source>
        <dbReference type="ARBA" id="ARBA00022679"/>
    </source>
</evidence>
<evidence type="ECO:0000313" key="7">
    <source>
        <dbReference type="Proteomes" id="UP000069940"/>
    </source>
</evidence>
<dbReference type="InterPro" id="IPR016181">
    <property type="entry name" value="Acyl_CoA_acyltransferase"/>
</dbReference>
<dbReference type="PANTHER" id="PTHR45896:SF1">
    <property type="entry name" value="N-ALPHA-ACETYLTRANSFERASE 30"/>
    <property type="match status" value="1"/>
</dbReference>
<evidence type="ECO:0000256" key="3">
    <source>
        <dbReference type="ARBA" id="ARBA00024025"/>
    </source>
</evidence>
<dbReference type="PANTHER" id="PTHR45896">
    <property type="entry name" value="N-ALPHA-ACETYLTRANSFERASE 30"/>
    <property type="match status" value="1"/>
</dbReference>
<reference evidence="7" key="1">
    <citation type="journal article" date="2015" name="Proc. Natl. Acad. Sci. U.S.A.">
        <title>Genome sequence of the Asian Tiger mosquito, Aedes albopictus, reveals insights into its biology, genetics, and evolution.</title>
        <authorList>
            <person name="Chen X.G."/>
            <person name="Jiang X."/>
            <person name="Gu J."/>
            <person name="Xu M."/>
            <person name="Wu Y."/>
            <person name="Deng Y."/>
            <person name="Zhang C."/>
            <person name="Bonizzoni M."/>
            <person name="Dermauw W."/>
            <person name="Vontas J."/>
            <person name="Armbruster P."/>
            <person name="Huang X."/>
            <person name="Yang Y."/>
            <person name="Zhang H."/>
            <person name="He W."/>
            <person name="Peng H."/>
            <person name="Liu Y."/>
            <person name="Wu K."/>
            <person name="Chen J."/>
            <person name="Lirakis M."/>
            <person name="Topalis P."/>
            <person name="Van Leeuwen T."/>
            <person name="Hall A.B."/>
            <person name="Jiang X."/>
            <person name="Thorpe C."/>
            <person name="Mueller R.L."/>
            <person name="Sun C."/>
            <person name="Waterhouse R.M."/>
            <person name="Yan G."/>
            <person name="Tu Z.J."/>
            <person name="Fang X."/>
            <person name="James A.A."/>
        </authorList>
    </citation>
    <scope>NUCLEOTIDE SEQUENCE [LARGE SCALE GENOMIC DNA]</scope>
    <source>
        <strain evidence="7">Foshan</strain>
    </source>
</reference>
<feature type="compositionally biased region" description="Polar residues" evidence="4">
    <location>
        <begin position="98"/>
        <end position="112"/>
    </location>
</feature>